<feature type="region of interest" description="Disordered" evidence="1">
    <location>
        <begin position="200"/>
        <end position="219"/>
    </location>
</feature>
<dbReference type="EMBL" id="CP163444">
    <property type="protein sequence ID" value="XDQ76352.1"/>
    <property type="molecule type" value="Genomic_DNA"/>
</dbReference>
<evidence type="ECO:0000313" key="2">
    <source>
        <dbReference type="EMBL" id="XDQ76352.1"/>
    </source>
</evidence>
<dbReference type="Gene3D" id="1.10.540.10">
    <property type="entry name" value="Acyl-CoA dehydrogenase/oxidase, N-terminal domain"/>
    <property type="match status" value="1"/>
</dbReference>
<dbReference type="Gene3D" id="1.20.140.10">
    <property type="entry name" value="Butyryl-CoA Dehydrogenase, subunit A, domain 3"/>
    <property type="match status" value="1"/>
</dbReference>
<dbReference type="PANTHER" id="PTHR43884:SF12">
    <property type="entry name" value="ISOVALERYL-COA DEHYDROGENASE, MITOCHONDRIAL-RELATED"/>
    <property type="match status" value="1"/>
</dbReference>
<dbReference type="RefSeq" id="WP_369148949.1">
    <property type="nucleotide sequence ID" value="NZ_CP163444.1"/>
</dbReference>
<dbReference type="PANTHER" id="PTHR43884">
    <property type="entry name" value="ACYL-COA DEHYDROGENASE"/>
    <property type="match status" value="1"/>
</dbReference>
<dbReference type="AlphaFoldDB" id="A0AB39T8N7"/>
<dbReference type="InterPro" id="IPR009100">
    <property type="entry name" value="AcylCoA_DH/oxidase_NM_dom_sf"/>
</dbReference>
<name>A0AB39T8N7_9ACTN</name>
<evidence type="ECO:0000256" key="1">
    <source>
        <dbReference type="SAM" id="MobiDB-lite"/>
    </source>
</evidence>
<evidence type="ECO:0008006" key="3">
    <source>
        <dbReference type="Google" id="ProtNLM"/>
    </source>
</evidence>
<dbReference type="SUPFAM" id="SSF56645">
    <property type="entry name" value="Acyl-CoA dehydrogenase NM domain-like"/>
    <property type="match status" value="1"/>
</dbReference>
<dbReference type="GO" id="GO:0050660">
    <property type="term" value="F:flavin adenine dinucleotide binding"/>
    <property type="evidence" value="ECO:0007669"/>
    <property type="project" value="InterPro"/>
</dbReference>
<feature type="region of interest" description="Disordered" evidence="1">
    <location>
        <begin position="1"/>
        <end position="22"/>
    </location>
</feature>
<dbReference type="InterPro" id="IPR046373">
    <property type="entry name" value="Acyl-CoA_Oxase/DH_mid-dom_sf"/>
</dbReference>
<dbReference type="SUPFAM" id="SSF47203">
    <property type="entry name" value="Acyl-CoA dehydrogenase C-terminal domain-like"/>
    <property type="match status" value="1"/>
</dbReference>
<protein>
    <recommendedName>
        <fullName evidence="3">Acyl-CoA dehydrogenase</fullName>
    </recommendedName>
</protein>
<sequence>MSERAAEASAGPGAPADRDDELSRRIASARTVARNTALDVDSKARFPSEAVDALRRHGLLDPHLGLGPEHPGRYAALTRTVKAIGAECGSTGLVLAMHHSLVETLAAGCADQDRLHELLGGQGALVAGVTSERGTATIRESITHCTPAPGGRTTLTKRTPAASYAEHADVVLLTARRSHDAAASDQVLVCGRRDQVSVRPTGPWDTLGMRGTRSGPADIECDVPTEQVLARPFGELASEALLPTSHLLWASCWYGIAADALRRTRDSLRRRPEARSAPGTHPRVLALGELYRGLGDLDARIEQFARRLDADRGPQSLRAQQSRALAANQLRLSAAETSVRVAVGAMSCMGLASYHSAEVSSLSLSRHVRDLLSAPLMVNADTVRSASAQLALATRDGDGPA</sequence>
<reference evidence="2" key="1">
    <citation type="submission" date="2024-07" db="EMBL/GenBank/DDBJ databases">
        <authorList>
            <person name="Yu S.T."/>
        </authorList>
    </citation>
    <scope>NUCLEOTIDE SEQUENCE</scope>
    <source>
        <strain evidence="2">R44</strain>
    </source>
</reference>
<dbReference type="InterPro" id="IPR036250">
    <property type="entry name" value="AcylCo_DH-like_C"/>
</dbReference>
<organism evidence="2">
    <name type="scientific">Streptomyces sp. R44</name>
    <dbReference type="NCBI Taxonomy" id="3238633"/>
    <lineage>
        <taxon>Bacteria</taxon>
        <taxon>Bacillati</taxon>
        <taxon>Actinomycetota</taxon>
        <taxon>Actinomycetes</taxon>
        <taxon>Kitasatosporales</taxon>
        <taxon>Streptomycetaceae</taxon>
        <taxon>Streptomyces</taxon>
    </lineage>
</organism>
<accession>A0AB39T8N7</accession>
<dbReference type="GO" id="GO:0003995">
    <property type="term" value="F:acyl-CoA dehydrogenase activity"/>
    <property type="evidence" value="ECO:0007669"/>
    <property type="project" value="TreeGrafter"/>
</dbReference>
<dbReference type="InterPro" id="IPR037069">
    <property type="entry name" value="AcylCoA_DH/ox_N_sf"/>
</dbReference>
<proteinExistence type="predicted"/>
<dbReference type="Gene3D" id="2.40.110.10">
    <property type="entry name" value="Butyryl-CoA Dehydrogenase, subunit A, domain 2"/>
    <property type="match status" value="1"/>
</dbReference>
<gene>
    <name evidence="2" type="ORF">AB5J54_40135</name>
</gene>